<dbReference type="RefSeq" id="XP_060281056.1">
    <property type="nucleotide sequence ID" value="XM_060428636.1"/>
</dbReference>
<dbReference type="EMBL" id="MU839018">
    <property type="protein sequence ID" value="KAK1764843.1"/>
    <property type="molecule type" value="Genomic_DNA"/>
</dbReference>
<evidence type="ECO:0000256" key="1">
    <source>
        <dbReference type="SAM" id="MobiDB-lite"/>
    </source>
</evidence>
<organism evidence="2 3">
    <name type="scientific">Phialemonium atrogriseum</name>
    <dbReference type="NCBI Taxonomy" id="1093897"/>
    <lineage>
        <taxon>Eukaryota</taxon>
        <taxon>Fungi</taxon>
        <taxon>Dikarya</taxon>
        <taxon>Ascomycota</taxon>
        <taxon>Pezizomycotina</taxon>
        <taxon>Sordariomycetes</taxon>
        <taxon>Sordariomycetidae</taxon>
        <taxon>Cephalothecales</taxon>
        <taxon>Cephalothecaceae</taxon>
        <taxon>Phialemonium</taxon>
    </lineage>
</organism>
<feature type="compositionally biased region" description="Basic and acidic residues" evidence="1">
    <location>
        <begin position="158"/>
        <end position="167"/>
    </location>
</feature>
<evidence type="ECO:0000313" key="3">
    <source>
        <dbReference type="Proteomes" id="UP001244011"/>
    </source>
</evidence>
<dbReference type="Proteomes" id="UP001244011">
    <property type="component" value="Unassembled WGS sequence"/>
</dbReference>
<evidence type="ECO:0000313" key="2">
    <source>
        <dbReference type="EMBL" id="KAK1764843.1"/>
    </source>
</evidence>
<keyword evidence="3" id="KW-1185">Reference proteome</keyword>
<comment type="caution">
    <text evidence="2">The sequence shown here is derived from an EMBL/GenBank/DDBJ whole genome shotgun (WGS) entry which is preliminary data.</text>
</comment>
<reference evidence="2" key="1">
    <citation type="submission" date="2023-06" db="EMBL/GenBank/DDBJ databases">
        <title>Genome-scale phylogeny and comparative genomics of the fungal order Sordariales.</title>
        <authorList>
            <consortium name="Lawrence Berkeley National Laboratory"/>
            <person name="Hensen N."/>
            <person name="Bonometti L."/>
            <person name="Westerberg I."/>
            <person name="Brannstrom I.O."/>
            <person name="Guillou S."/>
            <person name="Cros-Aarteil S."/>
            <person name="Calhoun S."/>
            <person name="Haridas S."/>
            <person name="Kuo A."/>
            <person name="Mondo S."/>
            <person name="Pangilinan J."/>
            <person name="Riley R."/>
            <person name="Labutti K."/>
            <person name="Andreopoulos B."/>
            <person name="Lipzen A."/>
            <person name="Chen C."/>
            <person name="Yanf M."/>
            <person name="Daum C."/>
            <person name="Ng V."/>
            <person name="Clum A."/>
            <person name="Steindorff A."/>
            <person name="Ohm R."/>
            <person name="Martin F."/>
            <person name="Silar P."/>
            <person name="Natvig D."/>
            <person name="Lalanne C."/>
            <person name="Gautier V."/>
            <person name="Ament-Velasquez S.L."/>
            <person name="Kruys A."/>
            <person name="Hutchinson M.I."/>
            <person name="Powell A.J."/>
            <person name="Barry K."/>
            <person name="Miller A.N."/>
            <person name="Grigoriev I.V."/>
            <person name="Debuchy R."/>
            <person name="Gladieux P."/>
            <person name="Thoren M.H."/>
            <person name="Johannesson H."/>
        </authorList>
    </citation>
    <scope>NUCLEOTIDE SEQUENCE</scope>
    <source>
        <strain evidence="2">8032-3</strain>
    </source>
</reference>
<feature type="region of interest" description="Disordered" evidence="1">
    <location>
        <begin position="235"/>
        <end position="256"/>
    </location>
</feature>
<gene>
    <name evidence="2" type="ORF">QBC33DRAFT_546187</name>
</gene>
<name>A0AAJ0BUR1_9PEZI</name>
<proteinExistence type="predicted"/>
<protein>
    <submittedName>
        <fullName evidence="2">Uncharacterized protein</fullName>
    </submittedName>
</protein>
<sequence length="256" mass="29929">MCRQIYLRYSYCGCELRQGPLRQCPFGPQDPRCHEIINVVRPSPSSSYDACPYHIWLRKHQRVFTYTTRGFELWAGGRHYGVYWPIGKNPDYNPRSWDYYGEPYTKKGKLSSDYYLWNTPEKQRTFGLARKANWDAYFLEKLRKRSTGGDGYQADDEATFKGPDRHGRGGFYVSREKQEEASKILQPSASEEEEEKDNRSDSWLDIQEAELEDAAPFYEPTLMWGCWDDRELVSESVVEESQGTEEDSDMSMGSNY</sequence>
<dbReference type="GeneID" id="85311823"/>
<accession>A0AAJ0BUR1</accession>
<dbReference type="AlphaFoldDB" id="A0AAJ0BUR1"/>
<feature type="region of interest" description="Disordered" evidence="1">
    <location>
        <begin position="146"/>
        <end position="201"/>
    </location>
</feature>